<feature type="region of interest" description="Disordered" evidence="2">
    <location>
        <begin position="322"/>
        <end position="350"/>
    </location>
</feature>
<dbReference type="GO" id="GO:0040008">
    <property type="term" value="P:regulation of growth"/>
    <property type="evidence" value="ECO:0007669"/>
    <property type="project" value="InterPro"/>
</dbReference>
<feature type="coiled-coil region" evidence="1">
    <location>
        <begin position="726"/>
        <end position="781"/>
    </location>
</feature>
<dbReference type="PANTHER" id="PTHR47490">
    <property type="entry name" value="PROTEIN BLISTER"/>
    <property type="match status" value="1"/>
</dbReference>
<feature type="region of interest" description="Disordered" evidence="2">
    <location>
        <begin position="33"/>
        <end position="97"/>
    </location>
</feature>
<feature type="coiled-coil region" evidence="1">
    <location>
        <begin position="478"/>
        <end position="652"/>
    </location>
</feature>
<feature type="compositionally biased region" description="Polar residues" evidence="2">
    <location>
        <begin position="322"/>
        <end position="347"/>
    </location>
</feature>
<proteinExistence type="predicted"/>
<accession>A0A6J1CA65</accession>
<dbReference type="AlphaFoldDB" id="A0A6J1CA65"/>
<dbReference type="PANTHER" id="PTHR47490:SF2">
    <property type="entry name" value="PROTEIN BLISTER"/>
    <property type="match status" value="1"/>
</dbReference>
<dbReference type="RefSeq" id="XP_022138454.1">
    <property type="nucleotide sequence ID" value="XM_022282762.1"/>
</dbReference>
<dbReference type="InterPro" id="IPR044194">
    <property type="entry name" value="BLISTER"/>
</dbReference>
<evidence type="ECO:0000256" key="1">
    <source>
        <dbReference type="SAM" id="Coils"/>
    </source>
</evidence>
<evidence type="ECO:0000313" key="4">
    <source>
        <dbReference type="RefSeq" id="XP_022138454.1"/>
    </source>
</evidence>
<keyword evidence="1" id="KW-0175">Coiled coil</keyword>
<dbReference type="Proteomes" id="UP000504603">
    <property type="component" value="Unplaced"/>
</dbReference>
<name>A0A6J1CA65_MOMCH</name>
<dbReference type="OrthoDB" id="2019993at2759"/>
<dbReference type="GeneID" id="111009622"/>
<feature type="region of interest" description="Disordered" evidence="2">
    <location>
        <begin position="183"/>
        <end position="225"/>
    </location>
</feature>
<dbReference type="KEGG" id="mcha:111009622"/>
<keyword evidence="3" id="KW-1185">Reference proteome</keyword>
<evidence type="ECO:0000256" key="2">
    <source>
        <dbReference type="SAM" id="MobiDB-lite"/>
    </source>
</evidence>
<dbReference type="Gene3D" id="1.10.287.1490">
    <property type="match status" value="1"/>
</dbReference>
<sequence>MASAQVLPNLMASTRKLEHLEAGKRRLEEFRKKKAAERLKKAAPPSQNHISDGGSHEKKPLESEHAQRITDSDGATTTNGAGRSAIESSPAVVKDDRHANSFSQNIEQNTLNERHAIYPFTRNGDGAFSADPVKQPSNDQEIKTFDGLRLPRPTDVNSRNEILEINRDSGVIGESQARISFGSASGISPQESEETDSIFSQSAHHGVDGLHYRRDSPENSTIKSSGTLHSFSANISSQNTVGNLQHTDASANNILASGRAFSSSYDGLFNNTTRTGYSSHEVGESVPKTFEFFGNQTSDIGPRKTIDATDFTRIKLANVQSSESAGINTDIRSSSNYEPPYTASSENSFRRSRPSFLDSITVPKAPSGSFLAEHEKGSRISDGFKANEKDAPVSLSFQNPIKSDGFRTDERDGSESFSFQKPLMDMKAVGTSSDFASQNTPATYSNSFPSSFSAVKGVDQSSIGIEDNTMERKHELYLSKQNEDFAALEQHIEDLTQEKFSLQRALEASRALAESLAAENSSLTDSYNKQRSIVNQLKSDMETLQEEMKAQMVEMESLKHEYANAQLECNAADERAKLIASEVIGLEEKALRLRSNELKLTRQLENLEAEISSYKKKLSSMEKERQDFQSTIDALQEEKKLLQSKLRKASTSGKSIDINNITNRKDMATSTEDLENTDTTPGTSNHEVKDVGSLIEDDTAGAPMLLENATTEVSSVIIPPDHMRMIQNINALIAELTVEKEELTQALASELASSSKLKELNKELTRKLEAQTQRLELLTAQSMAGEVIPVRQPDSRTVHDDDIVLADEGDEVVERVLGWIMKLFPGGPSRRRTSKLL</sequence>
<feature type="compositionally biased region" description="Basic and acidic residues" evidence="2">
    <location>
        <begin position="205"/>
        <end position="217"/>
    </location>
</feature>
<feature type="region of interest" description="Disordered" evidence="2">
    <location>
        <begin position="663"/>
        <end position="688"/>
    </location>
</feature>
<feature type="compositionally biased region" description="Basic and acidic residues" evidence="2">
    <location>
        <begin position="404"/>
        <end position="414"/>
    </location>
</feature>
<reference evidence="4" key="1">
    <citation type="submission" date="2025-08" db="UniProtKB">
        <authorList>
            <consortium name="RefSeq"/>
        </authorList>
    </citation>
    <scope>IDENTIFICATION</scope>
    <source>
        <strain evidence="4">OHB3-1</strain>
    </source>
</reference>
<protein>
    <submittedName>
        <fullName evidence="4">Protein BLISTER</fullName>
    </submittedName>
</protein>
<gene>
    <name evidence="4" type="primary">LOC111009622</name>
</gene>
<evidence type="ECO:0000313" key="3">
    <source>
        <dbReference type="Proteomes" id="UP000504603"/>
    </source>
</evidence>
<organism evidence="3 4">
    <name type="scientific">Momordica charantia</name>
    <name type="common">Bitter gourd</name>
    <name type="synonym">Balsam pear</name>
    <dbReference type="NCBI Taxonomy" id="3673"/>
    <lineage>
        <taxon>Eukaryota</taxon>
        <taxon>Viridiplantae</taxon>
        <taxon>Streptophyta</taxon>
        <taxon>Embryophyta</taxon>
        <taxon>Tracheophyta</taxon>
        <taxon>Spermatophyta</taxon>
        <taxon>Magnoliopsida</taxon>
        <taxon>eudicotyledons</taxon>
        <taxon>Gunneridae</taxon>
        <taxon>Pentapetalae</taxon>
        <taxon>rosids</taxon>
        <taxon>fabids</taxon>
        <taxon>Cucurbitales</taxon>
        <taxon>Cucurbitaceae</taxon>
        <taxon>Momordiceae</taxon>
        <taxon>Momordica</taxon>
    </lineage>
</organism>
<feature type="compositionally biased region" description="Basic and acidic residues" evidence="2">
    <location>
        <begin position="54"/>
        <end position="71"/>
    </location>
</feature>
<feature type="region of interest" description="Disordered" evidence="2">
    <location>
        <begin position="122"/>
        <end position="153"/>
    </location>
</feature>
<feature type="region of interest" description="Disordered" evidence="2">
    <location>
        <begin position="391"/>
        <end position="416"/>
    </location>
</feature>